<dbReference type="SUPFAM" id="SSF51905">
    <property type="entry name" value="FAD/NAD(P)-binding domain"/>
    <property type="match status" value="2"/>
</dbReference>
<evidence type="ECO:0000313" key="11">
    <source>
        <dbReference type="EMBL" id="KAG2224236.1"/>
    </source>
</evidence>
<dbReference type="InterPro" id="IPR054585">
    <property type="entry name" value="NDH2-like_C"/>
</dbReference>
<evidence type="ECO:0000259" key="10">
    <source>
        <dbReference type="PROSITE" id="PS50222"/>
    </source>
</evidence>
<keyword evidence="9" id="KW-0472">Membrane</keyword>
<dbReference type="InterPro" id="IPR018247">
    <property type="entry name" value="EF_Hand_1_Ca_BS"/>
</dbReference>
<evidence type="ECO:0000256" key="3">
    <source>
        <dbReference type="ARBA" id="ARBA00022630"/>
    </source>
</evidence>
<evidence type="ECO:0000256" key="5">
    <source>
        <dbReference type="ARBA" id="ARBA00022837"/>
    </source>
</evidence>
<dbReference type="PROSITE" id="PS50222">
    <property type="entry name" value="EF_HAND_2"/>
    <property type="match status" value="2"/>
</dbReference>
<comment type="caution">
    <text evidence="11">The sequence shown here is derived from an EMBL/GenBank/DDBJ whole genome shotgun (WGS) entry which is preliminary data.</text>
</comment>
<keyword evidence="8" id="KW-0520">NAD</keyword>
<proteinExistence type="inferred from homology"/>
<gene>
    <name evidence="11" type="ORF">INT45_000265</name>
</gene>
<dbReference type="AlphaFoldDB" id="A0A8H7S9U2"/>
<dbReference type="PRINTS" id="PR00368">
    <property type="entry name" value="FADPNR"/>
</dbReference>
<organism evidence="11 12">
    <name type="scientific">Circinella minor</name>
    <dbReference type="NCBI Taxonomy" id="1195481"/>
    <lineage>
        <taxon>Eukaryota</taxon>
        <taxon>Fungi</taxon>
        <taxon>Fungi incertae sedis</taxon>
        <taxon>Mucoromycota</taxon>
        <taxon>Mucoromycotina</taxon>
        <taxon>Mucoromycetes</taxon>
        <taxon>Mucorales</taxon>
        <taxon>Lichtheimiaceae</taxon>
        <taxon>Circinella</taxon>
    </lineage>
</organism>
<dbReference type="OrthoDB" id="3244603at2759"/>
<dbReference type="InterPro" id="IPR036188">
    <property type="entry name" value="FAD/NAD-bd_sf"/>
</dbReference>
<dbReference type="PANTHER" id="PTHR43706:SF50">
    <property type="entry name" value="NADH DEHYDROGENASE (UBIQUINONE)-RELATED"/>
    <property type="match status" value="1"/>
</dbReference>
<feature type="domain" description="EF-hand" evidence="10">
    <location>
        <begin position="412"/>
        <end position="447"/>
    </location>
</feature>
<dbReference type="SMART" id="SM00054">
    <property type="entry name" value="EFh"/>
    <property type="match status" value="2"/>
</dbReference>
<evidence type="ECO:0000256" key="9">
    <source>
        <dbReference type="SAM" id="Phobius"/>
    </source>
</evidence>
<evidence type="ECO:0000256" key="4">
    <source>
        <dbReference type="ARBA" id="ARBA00022827"/>
    </source>
</evidence>
<dbReference type="Pfam" id="PF00036">
    <property type="entry name" value="EF-hand_1"/>
    <property type="match status" value="1"/>
</dbReference>
<name>A0A8H7S9U2_9FUNG</name>
<dbReference type="InterPro" id="IPR023753">
    <property type="entry name" value="FAD/NAD-binding_dom"/>
</dbReference>
<feature type="transmembrane region" description="Helical" evidence="9">
    <location>
        <begin position="16"/>
        <end position="34"/>
    </location>
</feature>
<evidence type="ECO:0000313" key="12">
    <source>
        <dbReference type="Proteomes" id="UP000646827"/>
    </source>
</evidence>
<reference evidence="11 12" key="1">
    <citation type="submission" date="2020-12" db="EMBL/GenBank/DDBJ databases">
        <title>Metabolic potential, ecology and presence of endohyphal bacteria is reflected in genomic diversity of Mucoromycotina.</title>
        <authorList>
            <person name="Muszewska A."/>
            <person name="Okrasinska A."/>
            <person name="Steczkiewicz K."/>
            <person name="Drgas O."/>
            <person name="Orlowska M."/>
            <person name="Perlinska-Lenart U."/>
            <person name="Aleksandrzak-Piekarczyk T."/>
            <person name="Szatraj K."/>
            <person name="Zielenkiewicz U."/>
            <person name="Pilsyk S."/>
            <person name="Malc E."/>
            <person name="Mieczkowski P."/>
            <person name="Kruszewska J.S."/>
            <person name="Biernat P."/>
            <person name="Pawlowska J."/>
        </authorList>
    </citation>
    <scope>NUCLEOTIDE SEQUENCE [LARGE SCALE GENOMIC DNA]</scope>
    <source>
        <strain evidence="11 12">CBS 142.35</strain>
    </source>
</reference>
<evidence type="ECO:0000256" key="2">
    <source>
        <dbReference type="ARBA" id="ARBA00005272"/>
    </source>
</evidence>
<dbReference type="InterPro" id="IPR002048">
    <property type="entry name" value="EF_hand_dom"/>
</dbReference>
<keyword evidence="9" id="KW-1133">Transmembrane helix</keyword>
<keyword evidence="7" id="KW-0560">Oxidoreductase</keyword>
<dbReference type="GO" id="GO:0005509">
    <property type="term" value="F:calcium ion binding"/>
    <property type="evidence" value="ECO:0007669"/>
    <property type="project" value="InterPro"/>
</dbReference>
<comment type="similarity">
    <text evidence="2">Belongs to the NADH dehydrogenase family.</text>
</comment>
<sequence length="593" mass="66558">MKNKNQNKKKIITRRRGLWTLGGFITLGVAVYFLRRDIEYIDVARGAHETVPALALHPKAGGAKDLPIVTHQLDDDNPKALEKLNKPRIVILGGGWGAVAALQELHGDNYNITLISDNNYFLFTPLLPSATVGTLELRSLLESLRKIVSRVQGHFLEGTAVDIDLDNKYVEVIAADGKDDDKRFYVPYDKLLIAVGSTSITHGIEGLEHTARLKTIQDAMTIRRTITSNVEQASLPITTPEERKRLLSIVICGGGPTGIEFASEIYDWMNEDLVKWFPKILREDMSVTVIQSRDHILNQMAAEISDYAEEKFSREGINVITNTRVLRILKDKVIYKKKNLIEGEAPFGEVSYGLCLWSTGIAMTPFATMLAEKLGTQVHKRAIQTDIYCRVLGLPDGSVFAIGDCATIKNVKLLEHIMDIFEEADEDKDGSLTFSEFKRCIKRIMKRYPVTKQHIGELVSTFNKYDADHSNTLELEEMRSLLGDIDKKMTQLPATAQVASQQGVYVGKLLNQLAKDKDAPFHPFQYNHFGSLAYLGNTAVGEFGSGYKMIGGFYAQYLWRSVYWSKQVSLRTRINLSIDWTRGALFGRDITTV</sequence>
<dbReference type="EMBL" id="JAEPRB010000046">
    <property type="protein sequence ID" value="KAG2224236.1"/>
    <property type="molecule type" value="Genomic_DNA"/>
</dbReference>
<comment type="subcellular location">
    <subcellularLocation>
        <location evidence="1">Mitochondrion inner membrane</location>
        <topology evidence="1">Peripheral membrane protein</topology>
        <orientation evidence="1">Intermembrane side</orientation>
    </subcellularLocation>
</comment>
<keyword evidence="12" id="KW-1185">Reference proteome</keyword>
<evidence type="ECO:0000256" key="7">
    <source>
        <dbReference type="ARBA" id="ARBA00023002"/>
    </source>
</evidence>
<protein>
    <recommendedName>
        <fullName evidence="10">EF-hand domain-containing protein</fullName>
    </recommendedName>
</protein>
<dbReference type="Pfam" id="PF07992">
    <property type="entry name" value="Pyr_redox_2"/>
    <property type="match status" value="1"/>
</dbReference>
<dbReference type="Gene3D" id="3.50.50.100">
    <property type="match status" value="2"/>
</dbReference>
<dbReference type="GO" id="GO:0003954">
    <property type="term" value="F:NADH dehydrogenase activity"/>
    <property type="evidence" value="ECO:0007669"/>
    <property type="project" value="InterPro"/>
</dbReference>
<keyword evidence="3" id="KW-0285">Flavoprotein</keyword>
<dbReference type="GO" id="GO:0005743">
    <property type="term" value="C:mitochondrial inner membrane"/>
    <property type="evidence" value="ECO:0007669"/>
    <property type="project" value="UniProtKB-SubCell"/>
</dbReference>
<dbReference type="InterPro" id="IPR011992">
    <property type="entry name" value="EF-hand-dom_pair"/>
</dbReference>
<evidence type="ECO:0000256" key="8">
    <source>
        <dbReference type="ARBA" id="ARBA00023027"/>
    </source>
</evidence>
<accession>A0A8H7S9U2</accession>
<dbReference type="SUPFAM" id="SSF47473">
    <property type="entry name" value="EF-hand"/>
    <property type="match status" value="1"/>
</dbReference>
<dbReference type="PROSITE" id="PS00018">
    <property type="entry name" value="EF_HAND_1"/>
    <property type="match status" value="2"/>
</dbReference>
<dbReference type="InterPro" id="IPR045024">
    <property type="entry name" value="NDH-2"/>
</dbReference>
<keyword evidence="4" id="KW-0274">FAD</keyword>
<feature type="domain" description="EF-hand" evidence="10">
    <location>
        <begin position="453"/>
        <end position="488"/>
    </location>
</feature>
<keyword evidence="9" id="KW-0812">Transmembrane</keyword>
<dbReference type="Pfam" id="PF22366">
    <property type="entry name" value="NDH2_C"/>
    <property type="match status" value="1"/>
</dbReference>
<keyword evidence="5" id="KW-0106">Calcium</keyword>
<evidence type="ECO:0000256" key="6">
    <source>
        <dbReference type="ARBA" id="ARBA00022946"/>
    </source>
</evidence>
<dbReference type="Proteomes" id="UP000646827">
    <property type="component" value="Unassembled WGS sequence"/>
</dbReference>
<evidence type="ECO:0000256" key="1">
    <source>
        <dbReference type="ARBA" id="ARBA00004137"/>
    </source>
</evidence>
<dbReference type="PANTHER" id="PTHR43706">
    <property type="entry name" value="NADH DEHYDROGENASE"/>
    <property type="match status" value="1"/>
</dbReference>
<dbReference type="Pfam" id="PF13202">
    <property type="entry name" value="EF-hand_5"/>
    <property type="match status" value="1"/>
</dbReference>
<keyword evidence="6" id="KW-0809">Transit peptide</keyword>